<evidence type="ECO:0000313" key="3">
    <source>
        <dbReference type="EMBL" id="ABU56361.1"/>
    </source>
</evidence>
<dbReference type="eggNOG" id="COG3212">
    <property type="taxonomic scope" value="Bacteria"/>
</dbReference>
<dbReference type="Gene3D" id="3.10.450.40">
    <property type="match status" value="1"/>
</dbReference>
<protein>
    <submittedName>
        <fullName evidence="3">Propeptide PepSY amd peptidase M4</fullName>
    </submittedName>
</protein>
<dbReference type="KEGG" id="rca:Rcas_0228"/>
<dbReference type="Pfam" id="PF03413">
    <property type="entry name" value="PepSY"/>
    <property type="match status" value="2"/>
</dbReference>
<feature type="coiled-coil region" evidence="1">
    <location>
        <begin position="66"/>
        <end position="111"/>
    </location>
</feature>
<accession>A7NFX7</accession>
<feature type="domain" description="PepSY" evidence="2">
    <location>
        <begin position="133"/>
        <end position="187"/>
    </location>
</feature>
<organism evidence="3 4">
    <name type="scientific">Roseiflexus castenholzii (strain DSM 13941 / HLO8)</name>
    <dbReference type="NCBI Taxonomy" id="383372"/>
    <lineage>
        <taxon>Bacteria</taxon>
        <taxon>Bacillati</taxon>
        <taxon>Chloroflexota</taxon>
        <taxon>Chloroflexia</taxon>
        <taxon>Chloroflexales</taxon>
        <taxon>Roseiflexineae</taxon>
        <taxon>Roseiflexaceae</taxon>
        <taxon>Roseiflexus</taxon>
    </lineage>
</organism>
<dbReference type="AlphaFoldDB" id="A7NFX7"/>
<reference evidence="3 4" key="1">
    <citation type="submission" date="2007-08" db="EMBL/GenBank/DDBJ databases">
        <title>Complete sequence of Roseiflexus castenholzii DSM 13941.</title>
        <authorList>
            <consortium name="US DOE Joint Genome Institute"/>
            <person name="Copeland A."/>
            <person name="Lucas S."/>
            <person name="Lapidus A."/>
            <person name="Barry K."/>
            <person name="Glavina del Rio T."/>
            <person name="Dalin E."/>
            <person name="Tice H."/>
            <person name="Pitluck S."/>
            <person name="Thompson L.S."/>
            <person name="Brettin T."/>
            <person name="Bruce D."/>
            <person name="Detter J.C."/>
            <person name="Han C."/>
            <person name="Tapia R."/>
            <person name="Schmutz J."/>
            <person name="Larimer F."/>
            <person name="Land M."/>
            <person name="Hauser L."/>
            <person name="Kyrpides N."/>
            <person name="Mikhailova N."/>
            <person name="Bryant D.A."/>
            <person name="Hanada S."/>
            <person name="Tsukatani Y."/>
            <person name="Richardson P."/>
        </authorList>
    </citation>
    <scope>NUCLEOTIDE SEQUENCE [LARGE SCALE GENOMIC DNA]</scope>
    <source>
        <strain evidence="4">DSM 13941 / HLO8</strain>
    </source>
</reference>
<name>A7NFX7_ROSCS</name>
<evidence type="ECO:0000256" key="1">
    <source>
        <dbReference type="SAM" id="Coils"/>
    </source>
</evidence>
<feature type="domain" description="PepSY" evidence="2">
    <location>
        <begin position="199"/>
        <end position="251"/>
    </location>
</feature>
<sequence>MNQRTLLGVAAALTAFVLVIIGALVGRVTQTAVPSATDVIVAPTQAPTDAPVALDPTVEALIREREAAYRQALNEANQRITEANQRLEEANRRIEQQAAAQQAAAQQAAAQQAAAQQAAAQQAAAQQSAPTYPVSAEQAQAIAQNLAQGAYLVKPAELVLYQGAPAYEIVFDAGAVYVDAQSGTVLANTLAQPVASQPVNAEQAAQIALAYRGGGQIRKVEFERERGIDVYEVKFTDGAEVYVAASDGAVVYARLDKAKEEEKRDDDEKRSDDD</sequence>
<dbReference type="RefSeq" id="WP_011997766.1">
    <property type="nucleotide sequence ID" value="NC_009767.1"/>
</dbReference>
<dbReference type="HOGENOM" id="CLU_1015191_0_0_0"/>
<gene>
    <name evidence="3" type="ordered locus">Rcas_0228</name>
</gene>
<evidence type="ECO:0000259" key="2">
    <source>
        <dbReference type="Pfam" id="PF03413"/>
    </source>
</evidence>
<dbReference type="STRING" id="383372.Rcas_0228"/>
<keyword evidence="4" id="KW-1185">Reference proteome</keyword>
<dbReference type="Proteomes" id="UP000000263">
    <property type="component" value="Chromosome"/>
</dbReference>
<keyword evidence="1" id="KW-0175">Coiled coil</keyword>
<evidence type="ECO:0000313" key="4">
    <source>
        <dbReference type="Proteomes" id="UP000000263"/>
    </source>
</evidence>
<dbReference type="EMBL" id="CP000804">
    <property type="protein sequence ID" value="ABU56361.1"/>
    <property type="molecule type" value="Genomic_DNA"/>
</dbReference>
<proteinExistence type="predicted"/>
<dbReference type="OrthoDB" id="160796at2"/>
<dbReference type="InterPro" id="IPR025711">
    <property type="entry name" value="PepSY"/>
</dbReference>